<comment type="caution">
    <text evidence="3">The sequence shown here is derived from an EMBL/GenBank/DDBJ whole genome shotgun (WGS) entry which is preliminary data.</text>
</comment>
<dbReference type="SUPFAM" id="SSF53448">
    <property type="entry name" value="Nucleotide-diphospho-sugar transferases"/>
    <property type="match status" value="1"/>
</dbReference>
<reference evidence="3" key="1">
    <citation type="submission" date="2020-12" db="EMBL/GenBank/DDBJ databases">
        <title>Bacterial taxonomy.</title>
        <authorList>
            <person name="Pan X."/>
        </authorList>
    </citation>
    <scope>NUCLEOTIDE SEQUENCE</scope>
    <source>
        <strain evidence="3">M0105</strain>
    </source>
</reference>
<name>A0A8J7M939_9RHOB</name>
<keyword evidence="4" id="KW-1185">Reference proteome</keyword>
<dbReference type="Gene3D" id="3.90.550.10">
    <property type="entry name" value="Spore Coat Polysaccharide Biosynthesis Protein SpsA, Chain A"/>
    <property type="match status" value="1"/>
</dbReference>
<organism evidence="3 4">
    <name type="scientific">Thermohalobaculum xanthum</name>
    <dbReference type="NCBI Taxonomy" id="2753746"/>
    <lineage>
        <taxon>Bacteria</taxon>
        <taxon>Pseudomonadati</taxon>
        <taxon>Pseudomonadota</taxon>
        <taxon>Alphaproteobacteria</taxon>
        <taxon>Rhodobacterales</taxon>
        <taxon>Paracoccaceae</taxon>
        <taxon>Thermohalobaculum</taxon>
    </lineage>
</organism>
<dbReference type="PROSITE" id="PS50005">
    <property type="entry name" value="TPR"/>
    <property type="match status" value="1"/>
</dbReference>
<dbReference type="Proteomes" id="UP000655420">
    <property type="component" value="Unassembled WGS sequence"/>
</dbReference>
<keyword evidence="1" id="KW-0802">TPR repeat</keyword>
<dbReference type="InterPro" id="IPR011990">
    <property type="entry name" value="TPR-like_helical_dom_sf"/>
</dbReference>
<feature type="repeat" description="TPR" evidence="1">
    <location>
        <begin position="210"/>
        <end position="243"/>
    </location>
</feature>
<evidence type="ECO:0000256" key="1">
    <source>
        <dbReference type="PROSITE-ProRule" id="PRU00339"/>
    </source>
</evidence>
<proteinExistence type="predicted"/>
<gene>
    <name evidence="3" type="ORF">H0I76_17280</name>
</gene>
<dbReference type="Pfam" id="PF00535">
    <property type="entry name" value="Glycos_transf_2"/>
    <property type="match status" value="1"/>
</dbReference>
<dbReference type="SUPFAM" id="SSF52540">
    <property type="entry name" value="P-loop containing nucleoside triphosphate hydrolases"/>
    <property type="match status" value="1"/>
</dbReference>
<dbReference type="Gene3D" id="1.25.40.10">
    <property type="entry name" value="Tetratricopeptide repeat domain"/>
    <property type="match status" value="1"/>
</dbReference>
<accession>A0A8J7M939</accession>
<dbReference type="InterPro" id="IPR019734">
    <property type="entry name" value="TPR_rpt"/>
</dbReference>
<dbReference type="AlphaFoldDB" id="A0A8J7M939"/>
<dbReference type="InterPro" id="IPR001173">
    <property type="entry name" value="Glyco_trans_2-like"/>
</dbReference>
<evidence type="ECO:0000259" key="2">
    <source>
        <dbReference type="Pfam" id="PF00535"/>
    </source>
</evidence>
<dbReference type="InterPro" id="IPR029044">
    <property type="entry name" value="Nucleotide-diphossugar_trans"/>
</dbReference>
<sequence length="1026" mass="112774">MLARMPRTTHAALWIRRTRMTPRSYSKYRLSTAADVLKGSHQVAHRMIRALLRRSHFTLAERMTARLAHGHGQDAALQHVLAALRWARDDIPGALDASRNAVALEPRNQRHRVLHASVHNSAGDVARALSVLGDERPNHEPVQSLRLRITLHLARRDLHSALRLARMAYRRFPGLPEPARLLITALIETGNFAEADALCARACTDSPSNRIFWHLRAQIHERLGDLRVAREALAHALSLDPDDLRALEADLRLQVMQSDQESARERARAFTDRIDLASFPNKAALLRLFDTVQLDPPSALLEHIARQECDTADAALGAFSASIALSDKDMALRAFDAILSFGTHDTRLLGPLKMLGDTLDPEAAGRGLPTPSWLLRKLEAAGLRQTAGDPLLAAADDLTMRILHDGPSEGDAPRVSFICPIHRAQDVSNLLAQINRQRWPDAEVIFCVNGEGIDPASLRPDPSTGFPVRHLVLPPGKTIGHYLNKAIDLAEGDVVVRFDADDRYAADYTRCMVGFLLASEADIVSMSPYCFHFESLGQTYLLHPPSPEIARDLGAGNRQAIGSGSSLCARRRAFATVRFDETLRLGEDVNFYRRAIASGLRVCGLPGHFHTAKRRVDKTAHTWKVADANMIASDSLYLGEGCVILRPGECAAPPADDPFCGLFEDPAFVSFAELRAEAALRSIPGRLRILRGPNTPLPNRAGPYLDVALAEEARRSDDALCIVVAPDDPALEDRVAERHGGLSFTRDIVPRLACRDRVAFARAGGITRADRNRFAQRFEGAGTRYAILANPRSGSEHLCALLASVGLGRPAEHFRAPLIAALACKRAPDGALREVFGQIEHEGVVGTKLLTQYLFEPAAGDAGDRLLGWMVDAGFCFVRVGRRETESAVSSYVAEALGVWHHENRAGPRSALKEAPATMPPYDFAALSAKFRRYAAWTRQLDDAVGRLIPDDKLIRINYAQVARRPKHTLRRVAEFLEAPFLPGMTPISRLVPATTRAPEIRAYRERFAQDLALGGVPNDAAKRTG</sequence>
<protein>
    <submittedName>
        <fullName evidence="3">Glycosyltransferase</fullName>
    </submittedName>
</protein>
<evidence type="ECO:0000313" key="4">
    <source>
        <dbReference type="Proteomes" id="UP000655420"/>
    </source>
</evidence>
<feature type="domain" description="Glycosyltransferase 2-like" evidence="2">
    <location>
        <begin position="423"/>
        <end position="542"/>
    </location>
</feature>
<evidence type="ECO:0000313" key="3">
    <source>
        <dbReference type="EMBL" id="MBK0400954.1"/>
    </source>
</evidence>
<dbReference type="EMBL" id="JAEHHL010000012">
    <property type="protein sequence ID" value="MBK0400954.1"/>
    <property type="molecule type" value="Genomic_DNA"/>
</dbReference>
<dbReference type="SUPFAM" id="SSF48452">
    <property type="entry name" value="TPR-like"/>
    <property type="match status" value="2"/>
</dbReference>
<dbReference type="Gene3D" id="3.40.50.300">
    <property type="entry name" value="P-loop containing nucleotide triphosphate hydrolases"/>
    <property type="match status" value="1"/>
</dbReference>
<dbReference type="InterPro" id="IPR027417">
    <property type="entry name" value="P-loop_NTPase"/>
</dbReference>